<protein>
    <recommendedName>
        <fullName evidence="5">Protein BCCIP homolog</fullName>
    </recommendedName>
</protein>
<dbReference type="GO" id="GO:0005634">
    <property type="term" value="C:nucleus"/>
    <property type="evidence" value="ECO:0007669"/>
    <property type="project" value="TreeGrafter"/>
</dbReference>
<feature type="compositionally biased region" description="Basic and acidic residues" evidence="2">
    <location>
        <begin position="8"/>
        <end position="25"/>
    </location>
</feature>
<evidence type="ECO:0000256" key="1">
    <source>
        <dbReference type="ARBA" id="ARBA00006781"/>
    </source>
</evidence>
<feature type="compositionally biased region" description="Acidic residues" evidence="2">
    <location>
        <begin position="26"/>
        <end position="78"/>
    </location>
</feature>
<sequence length="343" mass="39624">MGRVFKRKAAESEEQKSSTKRNREEREEEDEELNEVVDEEQESDESEDDSDEEDEESIEEDEEEGEENGDGDDEKFLDFDFEGFPMEENDRDGIVNMLTQTFLRTDIDLKGMADALIEQAPFGLVVGPADDEADEDDKNAVHAICTAIQICPKKAKSAKFEKDIEAFLTSRAKKSAPKEFLRKLDEFLQDDSTMIFVNERMLNFPTIIVPKNFASLRNDIVGLAEPPKNVIYIQKIRIGEAKEGDQQKEQKARRKMGKAEKKRLAASQLAQADIEFDNAEDKFLFELEDGDEMHFDYPVHMDVEPGSKFHVIEKKGRKWNPFRRLVLMDYKRFDAFLQRGMHL</sequence>
<dbReference type="PANTHER" id="PTHR13261:SF0">
    <property type="entry name" value="BRCA2 AND CDKN1A-INTERACTING PROTEIN"/>
    <property type="match status" value="1"/>
</dbReference>
<evidence type="ECO:0008006" key="5">
    <source>
        <dbReference type="Google" id="ProtNLM"/>
    </source>
</evidence>
<evidence type="ECO:0000313" key="4">
    <source>
        <dbReference type="Proteomes" id="UP000494206"/>
    </source>
</evidence>
<evidence type="ECO:0000256" key="2">
    <source>
        <dbReference type="SAM" id="MobiDB-lite"/>
    </source>
</evidence>
<comment type="similarity">
    <text evidence="1">Belongs to the BCP1 family.</text>
</comment>
<reference evidence="3 4" key="1">
    <citation type="submission" date="2020-04" db="EMBL/GenBank/DDBJ databases">
        <authorList>
            <person name="Laetsch R D."/>
            <person name="Stevens L."/>
            <person name="Kumar S."/>
            <person name="Blaxter L. M."/>
        </authorList>
    </citation>
    <scope>NUCLEOTIDE SEQUENCE [LARGE SCALE GENOMIC DNA]</scope>
</reference>
<name>A0A8S1F3M8_9PELO</name>
<dbReference type="PANTHER" id="PTHR13261">
    <property type="entry name" value="BRCA2 AND CDKN1A INTERACTING PROTEIN"/>
    <property type="match status" value="1"/>
</dbReference>
<organism evidence="3 4">
    <name type="scientific">Caenorhabditis bovis</name>
    <dbReference type="NCBI Taxonomy" id="2654633"/>
    <lineage>
        <taxon>Eukaryota</taxon>
        <taxon>Metazoa</taxon>
        <taxon>Ecdysozoa</taxon>
        <taxon>Nematoda</taxon>
        <taxon>Chromadorea</taxon>
        <taxon>Rhabditida</taxon>
        <taxon>Rhabditina</taxon>
        <taxon>Rhabditomorpha</taxon>
        <taxon>Rhabditoidea</taxon>
        <taxon>Rhabditidae</taxon>
        <taxon>Peloderinae</taxon>
        <taxon>Caenorhabditis</taxon>
    </lineage>
</organism>
<dbReference type="AlphaFoldDB" id="A0A8S1F3M8"/>
<dbReference type="InterPro" id="IPR025602">
    <property type="entry name" value="BCP1_family"/>
</dbReference>
<accession>A0A8S1F3M8</accession>
<evidence type="ECO:0000313" key="3">
    <source>
        <dbReference type="EMBL" id="CAB3405174.1"/>
    </source>
</evidence>
<comment type="caution">
    <text evidence="3">The sequence shown here is derived from an EMBL/GenBank/DDBJ whole genome shotgun (WGS) entry which is preliminary data.</text>
</comment>
<dbReference type="Proteomes" id="UP000494206">
    <property type="component" value="Unassembled WGS sequence"/>
</dbReference>
<dbReference type="OrthoDB" id="27543at2759"/>
<dbReference type="Pfam" id="PF13862">
    <property type="entry name" value="BCCIP"/>
    <property type="match status" value="1"/>
</dbReference>
<dbReference type="EMBL" id="CADEPM010000004">
    <property type="protein sequence ID" value="CAB3405174.1"/>
    <property type="molecule type" value="Genomic_DNA"/>
</dbReference>
<keyword evidence="4" id="KW-1185">Reference proteome</keyword>
<proteinExistence type="inferred from homology"/>
<feature type="region of interest" description="Disordered" evidence="2">
    <location>
        <begin position="1"/>
        <end position="78"/>
    </location>
</feature>
<gene>
    <name evidence="3" type="ORF">CBOVIS_LOCUS7402</name>
</gene>